<name>A0A1V3XL10_MYCKA</name>
<proteinExistence type="predicted"/>
<gene>
    <name evidence="1" type="ORF">BZL29_1685</name>
</gene>
<evidence type="ECO:0000313" key="1">
    <source>
        <dbReference type="EMBL" id="OOK79893.1"/>
    </source>
</evidence>
<dbReference type="AlphaFoldDB" id="A0A1V3XL10"/>
<protein>
    <submittedName>
        <fullName evidence="1">Uncharacterized protein</fullName>
    </submittedName>
</protein>
<organism evidence="1 2">
    <name type="scientific">Mycobacterium kansasii</name>
    <dbReference type="NCBI Taxonomy" id="1768"/>
    <lineage>
        <taxon>Bacteria</taxon>
        <taxon>Bacillati</taxon>
        <taxon>Actinomycetota</taxon>
        <taxon>Actinomycetes</taxon>
        <taxon>Mycobacteriales</taxon>
        <taxon>Mycobacteriaceae</taxon>
        <taxon>Mycobacterium</taxon>
    </lineage>
</organism>
<dbReference type="EMBL" id="MVBN01000002">
    <property type="protein sequence ID" value="OOK79893.1"/>
    <property type="molecule type" value="Genomic_DNA"/>
</dbReference>
<sequence>MGPRRGTRMLPAPSEPIAAVTRPAATAAALPPTIRRVYAGAPTGCGCVRTRARW</sequence>
<comment type="caution">
    <text evidence="1">The sequence shown here is derived from an EMBL/GenBank/DDBJ whole genome shotgun (WGS) entry which is preliminary data.</text>
</comment>
<reference evidence="1 2" key="1">
    <citation type="submission" date="2017-02" db="EMBL/GenBank/DDBJ databases">
        <title>Complete genome sequences of Mycobacterium kansasii strains isolated from rhesus macaques.</title>
        <authorList>
            <person name="Panda A."/>
            <person name="Nagaraj S."/>
            <person name="Zhao X."/>
            <person name="Tettelin H."/>
            <person name="Detolla L.J."/>
        </authorList>
    </citation>
    <scope>NUCLEOTIDE SEQUENCE [LARGE SCALE GENOMIC DNA]</scope>
    <source>
        <strain evidence="1 2">11-3469</strain>
    </source>
</reference>
<accession>A0A1V3XL10</accession>
<evidence type="ECO:0000313" key="2">
    <source>
        <dbReference type="Proteomes" id="UP000188532"/>
    </source>
</evidence>
<dbReference type="Proteomes" id="UP000188532">
    <property type="component" value="Unassembled WGS sequence"/>
</dbReference>